<evidence type="ECO:0000256" key="10">
    <source>
        <dbReference type="ARBA" id="ARBA00023212"/>
    </source>
</evidence>
<keyword evidence="6" id="KW-0493">Microtubule</keyword>
<organism evidence="15 16">
    <name type="scientific">Psylliodes chrysocephalus</name>
    <dbReference type="NCBI Taxonomy" id="3402493"/>
    <lineage>
        <taxon>Eukaryota</taxon>
        <taxon>Metazoa</taxon>
        <taxon>Ecdysozoa</taxon>
        <taxon>Arthropoda</taxon>
        <taxon>Hexapoda</taxon>
        <taxon>Insecta</taxon>
        <taxon>Pterygota</taxon>
        <taxon>Neoptera</taxon>
        <taxon>Endopterygota</taxon>
        <taxon>Coleoptera</taxon>
        <taxon>Polyphaga</taxon>
        <taxon>Cucujiformia</taxon>
        <taxon>Chrysomeloidea</taxon>
        <taxon>Chrysomelidae</taxon>
        <taxon>Galerucinae</taxon>
        <taxon>Alticini</taxon>
        <taxon>Psylliodes</taxon>
    </lineage>
</organism>
<feature type="domain" description="Growth arrest-specific protein 8" evidence="14">
    <location>
        <begin position="215"/>
        <end position="355"/>
    </location>
</feature>
<comment type="subcellular location">
    <subcellularLocation>
        <location evidence="1">Cell projection</location>
        <location evidence="1">Cilium</location>
        <location evidence="1">Flagellum</location>
    </subcellularLocation>
    <subcellularLocation>
        <location evidence="2">Cytoplasm</location>
        <location evidence="2">Cytoskeleton</location>
    </subcellularLocation>
</comment>
<feature type="coiled-coil region" evidence="13">
    <location>
        <begin position="242"/>
        <end position="342"/>
    </location>
</feature>
<dbReference type="GO" id="GO:0031267">
    <property type="term" value="F:small GTPase binding"/>
    <property type="evidence" value="ECO:0007669"/>
    <property type="project" value="InterPro"/>
</dbReference>
<evidence type="ECO:0000256" key="2">
    <source>
        <dbReference type="ARBA" id="ARBA00004245"/>
    </source>
</evidence>
<dbReference type="AlphaFoldDB" id="A0A9P0GDM3"/>
<keyword evidence="10" id="KW-0206">Cytoskeleton</keyword>
<sequence>MPPKKKTSGKIIDGVDTTSMTREQLEEFAQRIKEENDREREERNFFQMERDKIKTFWEITKAELEEAQAQLRNKDRLIEEGEEKNEEEITVYKQRLKLVQYDHELNLTESRAETLVLLKEAQDDYAKQERDLLQDKRDLTKLIEEQELSYEAKMKAVKLEHAEELTKARVDFESRIKEIDETYEKETEDMRSYLTLKYEMKISMLEERKNQHISEMTKNHETAFNEMRSYYNDIVLNNLALISCLKDQMEVLRKNNEKMNKQVADLIVENKRLDVPLNKALEEVKDYKKQLQSYERDKLALNNNKLQLAQKNKELEELQWSYDALELRFESSEKERDELHNRFVKAVMEVQQKSGEYFSINRYNLRDD</sequence>
<dbReference type="Proteomes" id="UP001153636">
    <property type="component" value="Chromosome 6"/>
</dbReference>
<dbReference type="GO" id="GO:0005794">
    <property type="term" value="C:Golgi apparatus"/>
    <property type="evidence" value="ECO:0007669"/>
    <property type="project" value="TreeGrafter"/>
</dbReference>
<keyword evidence="8 13" id="KW-0175">Coiled coil</keyword>
<gene>
    <name evidence="15" type="ORF">PSYICH_LOCUS11918</name>
</gene>
<evidence type="ECO:0000256" key="12">
    <source>
        <dbReference type="ARBA" id="ARBA00031568"/>
    </source>
</evidence>
<accession>A0A9P0GDM3</accession>
<protein>
    <recommendedName>
        <fullName evidence="4">Dynein regulatory complex subunit 4</fullName>
    </recommendedName>
    <alternativeName>
        <fullName evidence="12">Growth arrest-specific protein 8</fullName>
    </alternativeName>
</protein>
<dbReference type="GO" id="GO:0008017">
    <property type="term" value="F:microtubule binding"/>
    <property type="evidence" value="ECO:0007669"/>
    <property type="project" value="InterPro"/>
</dbReference>
<name>A0A9P0GDM3_9CUCU</name>
<evidence type="ECO:0000256" key="8">
    <source>
        <dbReference type="ARBA" id="ARBA00023054"/>
    </source>
</evidence>
<evidence type="ECO:0000256" key="6">
    <source>
        <dbReference type="ARBA" id="ARBA00022701"/>
    </source>
</evidence>
<evidence type="ECO:0000313" key="16">
    <source>
        <dbReference type="Proteomes" id="UP001153636"/>
    </source>
</evidence>
<evidence type="ECO:0000256" key="1">
    <source>
        <dbReference type="ARBA" id="ARBA00004230"/>
    </source>
</evidence>
<reference evidence="15" key="1">
    <citation type="submission" date="2022-01" db="EMBL/GenBank/DDBJ databases">
        <authorList>
            <person name="King R."/>
        </authorList>
    </citation>
    <scope>NUCLEOTIDE SEQUENCE</scope>
</reference>
<dbReference type="GO" id="GO:0005874">
    <property type="term" value="C:microtubule"/>
    <property type="evidence" value="ECO:0007669"/>
    <property type="project" value="UniProtKB-KW"/>
</dbReference>
<dbReference type="InterPro" id="IPR039308">
    <property type="entry name" value="GAS8"/>
</dbReference>
<evidence type="ECO:0000256" key="9">
    <source>
        <dbReference type="ARBA" id="ARBA00023069"/>
    </source>
</evidence>
<keyword evidence="7" id="KW-0282">Flagellum</keyword>
<dbReference type="GO" id="GO:0031514">
    <property type="term" value="C:motile cilium"/>
    <property type="evidence" value="ECO:0007669"/>
    <property type="project" value="UniProtKB-SubCell"/>
</dbReference>
<evidence type="ECO:0000259" key="14">
    <source>
        <dbReference type="Pfam" id="PF13851"/>
    </source>
</evidence>
<feature type="coiled-coil region" evidence="13">
    <location>
        <begin position="22"/>
        <end position="87"/>
    </location>
</feature>
<evidence type="ECO:0000256" key="4">
    <source>
        <dbReference type="ARBA" id="ARBA00021301"/>
    </source>
</evidence>
<evidence type="ECO:0000313" key="15">
    <source>
        <dbReference type="EMBL" id="CAH1111875.1"/>
    </source>
</evidence>
<keyword evidence="9" id="KW-0969">Cilium</keyword>
<feature type="coiled-coil region" evidence="13">
    <location>
        <begin position="118"/>
        <end position="182"/>
    </location>
</feature>
<keyword evidence="11" id="KW-0966">Cell projection</keyword>
<dbReference type="InterPro" id="IPR025593">
    <property type="entry name" value="GAS8_dom"/>
</dbReference>
<dbReference type="OrthoDB" id="275583at2759"/>
<dbReference type="GO" id="GO:0048870">
    <property type="term" value="P:cell motility"/>
    <property type="evidence" value="ECO:0007669"/>
    <property type="project" value="InterPro"/>
</dbReference>
<keyword evidence="5" id="KW-0963">Cytoplasm</keyword>
<evidence type="ECO:0000256" key="7">
    <source>
        <dbReference type="ARBA" id="ARBA00022846"/>
    </source>
</evidence>
<evidence type="ECO:0000256" key="13">
    <source>
        <dbReference type="SAM" id="Coils"/>
    </source>
</evidence>
<dbReference type="Pfam" id="PF13851">
    <property type="entry name" value="GAS"/>
    <property type="match status" value="1"/>
</dbReference>
<evidence type="ECO:0000256" key="11">
    <source>
        <dbReference type="ARBA" id="ARBA00023273"/>
    </source>
</evidence>
<evidence type="ECO:0000256" key="5">
    <source>
        <dbReference type="ARBA" id="ARBA00022490"/>
    </source>
</evidence>
<comment type="similarity">
    <text evidence="3">Belongs to the DRC4 family.</text>
</comment>
<dbReference type="PANTHER" id="PTHR31543:SF0">
    <property type="entry name" value="DYNEIN REGULATORY COMPLEX SUBUNIT 4"/>
    <property type="match status" value="1"/>
</dbReference>
<dbReference type="EMBL" id="OV651818">
    <property type="protein sequence ID" value="CAH1111875.1"/>
    <property type="molecule type" value="Genomic_DNA"/>
</dbReference>
<dbReference type="PANTHER" id="PTHR31543">
    <property type="entry name" value="DYNEIN REGULATORY COMPLEX SUBUNIT 4"/>
    <property type="match status" value="1"/>
</dbReference>
<proteinExistence type="inferred from homology"/>
<evidence type="ECO:0000256" key="3">
    <source>
        <dbReference type="ARBA" id="ARBA00009859"/>
    </source>
</evidence>
<keyword evidence="16" id="KW-1185">Reference proteome</keyword>